<proteinExistence type="predicted"/>
<evidence type="ECO:0000313" key="2">
    <source>
        <dbReference type="EMBL" id="MQL98222.1"/>
    </source>
</evidence>
<protein>
    <submittedName>
        <fullName evidence="2">Uncharacterized protein</fullName>
    </submittedName>
</protein>
<name>A0A843VHK9_COLES</name>
<feature type="compositionally biased region" description="Polar residues" evidence="1">
    <location>
        <begin position="1"/>
        <end position="10"/>
    </location>
</feature>
<feature type="compositionally biased region" description="Basic and acidic residues" evidence="1">
    <location>
        <begin position="13"/>
        <end position="22"/>
    </location>
</feature>
<sequence length="22" mass="2661">MCETSHQVIHTTTDTEREETRR</sequence>
<dbReference type="Proteomes" id="UP000652761">
    <property type="component" value="Unassembled WGS sequence"/>
</dbReference>
<keyword evidence="3" id="KW-1185">Reference proteome</keyword>
<gene>
    <name evidence="2" type="ORF">Taro_030928</name>
</gene>
<evidence type="ECO:0000313" key="3">
    <source>
        <dbReference type="Proteomes" id="UP000652761"/>
    </source>
</evidence>
<feature type="region of interest" description="Disordered" evidence="1">
    <location>
        <begin position="1"/>
        <end position="22"/>
    </location>
</feature>
<reference evidence="2" key="1">
    <citation type="submission" date="2017-07" db="EMBL/GenBank/DDBJ databases">
        <title>Taro Niue Genome Assembly and Annotation.</title>
        <authorList>
            <person name="Atibalentja N."/>
            <person name="Keating K."/>
            <person name="Fields C.J."/>
        </authorList>
    </citation>
    <scope>NUCLEOTIDE SEQUENCE</scope>
    <source>
        <strain evidence="2">Niue_2</strain>
        <tissue evidence="2">Leaf</tissue>
    </source>
</reference>
<comment type="caution">
    <text evidence="2">The sequence shown here is derived from an EMBL/GenBank/DDBJ whole genome shotgun (WGS) entry which is preliminary data.</text>
</comment>
<organism evidence="2 3">
    <name type="scientific">Colocasia esculenta</name>
    <name type="common">Wild taro</name>
    <name type="synonym">Arum esculentum</name>
    <dbReference type="NCBI Taxonomy" id="4460"/>
    <lineage>
        <taxon>Eukaryota</taxon>
        <taxon>Viridiplantae</taxon>
        <taxon>Streptophyta</taxon>
        <taxon>Embryophyta</taxon>
        <taxon>Tracheophyta</taxon>
        <taxon>Spermatophyta</taxon>
        <taxon>Magnoliopsida</taxon>
        <taxon>Liliopsida</taxon>
        <taxon>Araceae</taxon>
        <taxon>Aroideae</taxon>
        <taxon>Colocasieae</taxon>
        <taxon>Colocasia</taxon>
    </lineage>
</organism>
<dbReference type="AlphaFoldDB" id="A0A843VHK9"/>
<dbReference type="EMBL" id="NMUH01002159">
    <property type="protein sequence ID" value="MQL98222.1"/>
    <property type="molecule type" value="Genomic_DNA"/>
</dbReference>
<accession>A0A843VHK9</accession>
<evidence type="ECO:0000256" key="1">
    <source>
        <dbReference type="SAM" id="MobiDB-lite"/>
    </source>
</evidence>